<dbReference type="NCBIfam" id="NF006860">
    <property type="entry name" value="PRK09360.1"/>
    <property type="match status" value="1"/>
</dbReference>
<dbReference type="InterPro" id="IPR036998">
    <property type="entry name" value="Porin_LamB_sf"/>
</dbReference>
<keyword evidence="4" id="KW-1134">Transmembrane beta strand</keyword>
<dbReference type="Proteomes" id="UP000092504">
    <property type="component" value="Unassembled WGS sequence"/>
</dbReference>
<evidence type="ECO:0000256" key="5">
    <source>
        <dbReference type="ARBA" id="ARBA00022692"/>
    </source>
</evidence>
<evidence type="ECO:0000256" key="3">
    <source>
        <dbReference type="ARBA" id="ARBA00022448"/>
    </source>
</evidence>
<evidence type="ECO:0000256" key="4">
    <source>
        <dbReference type="ARBA" id="ARBA00022452"/>
    </source>
</evidence>
<dbReference type="CDD" id="cd01346">
    <property type="entry name" value="Maltoporin-like"/>
    <property type="match status" value="1"/>
</dbReference>
<reference evidence="11 12" key="1">
    <citation type="submission" date="2016-06" db="EMBL/GenBank/DDBJ databases">
        <title>Genome sequence of halotolerant plant growth promoting strain of Halomonas elongata HEK1 isolated from salterns of Rann of Kutch, Gujarat, India.</title>
        <authorList>
            <person name="Gaba S."/>
            <person name="Singh R.N."/>
            <person name="Abrol S."/>
            <person name="Kaushik R."/>
            <person name="Saxena A.K."/>
        </authorList>
    </citation>
    <scope>NUCLEOTIDE SEQUENCE [LARGE SCALE GENOMIC DNA]</scope>
    <source>
        <strain evidence="11 12">HEK1</strain>
    </source>
</reference>
<dbReference type="GO" id="GO:0006811">
    <property type="term" value="P:monoatomic ion transport"/>
    <property type="evidence" value="ECO:0007669"/>
    <property type="project" value="UniProtKB-KW"/>
</dbReference>
<comment type="caution">
    <text evidence="11">The sequence shown here is derived from an EMBL/GenBank/DDBJ whole genome shotgun (WGS) entry which is preliminary data.</text>
</comment>
<name>A0A1B8NWN7_HALEL</name>
<keyword evidence="3" id="KW-0813">Transport</keyword>
<dbReference type="GO" id="GO:0015144">
    <property type="term" value="F:carbohydrate transmembrane transporter activity"/>
    <property type="evidence" value="ECO:0007669"/>
    <property type="project" value="TreeGrafter"/>
</dbReference>
<dbReference type="InterPro" id="IPR003192">
    <property type="entry name" value="Porin_LamB"/>
</dbReference>
<keyword evidence="5" id="KW-0812">Transmembrane</keyword>
<evidence type="ECO:0000256" key="1">
    <source>
        <dbReference type="ARBA" id="ARBA00004571"/>
    </source>
</evidence>
<evidence type="ECO:0000256" key="7">
    <source>
        <dbReference type="ARBA" id="ARBA00023114"/>
    </source>
</evidence>
<feature type="signal peptide" evidence="10">
    <location>
        <begin position="1"/>
        <end position="44"/>
    </location>
</feature>
<gene>
    <name evidence="11" type="primary">lamB_1</name>
    <name evidence="11" type="ORF">A8U91_03465</name>
</gene>
<sequence>MGFKPGFAMHNNKGIIMTSLRTRRFTLSTLTAAIALGATGAAQAADVDFHGYGRSGIGSTTGGGDQACFQAAGAPAKYRLGNECETYAELGLGSTLYEKDGKTFYFDSLVAYVNEQGNDFEGLDSESDDGNTIALRQLNVQATGVIEALPNATLWAGKRFYQRHDIHMNDYYYWDLSGPGGGIENIDLGFGKLSLAWLRNTSEDTEFPDGRQNLANNTLDIRLADIATNPGGSLEIGYDYGAATLTDAQDRAGIDPQKGHMVTLQHTQGDWFGGYNKFAVQYATDGIIGGSGRTNTASTTPEGDMIRVLDHGQVNLTPDIDMLYAAIYEDRDLDNGQGQTWLSAGVRPTYYWTDTQSTALELGYDRIDPQDDGMETADLTKLTLAQQWSAGRGAFARPVLRAFVTYANWDGDVYNAASESIDMGEDDGVTVGLQAEAWW</sequence>
<comment type="similarity">
    <text evidence="2">Belongs to the porin LamB (TC 1.B.3) family.</text>
</comment>
<dbReference type="EMBL" id="MAJD01000002">
    <property type="protein sequence ID" value="OBX34412.1"/>
    <property type="molecule type" value="Genomic_DNA"/>
</dbReference>
<keyword evidence="6" id="KW-0406">Ion transport</keyword>
<protein>
    <submittedName>
        <fullName evidence="11">Maltoporin</fullName>
    </submittedName>
</protein>
<comment type="subcellular location">
    <subcellularLocation>
        <location evidence="1">Cell outer membrane</location>
        <topology evidence="1">Multi-pass membrane protein</topology>
    </subcellularLocation>
</comment>
<evidence type="ECO:0000256" key="6">
    <source>
        <dbReference type="ARBA" id="ARBA00023065"/>
    </source>
</evidence>
<organism evidence="11 12">
    <name type="scientific">Halomonas elongata</name>
    <dbReference type="NCBI Taxonomy" id="2746"/>
    <lineage>
        <taxon>Bacteria</taxon>
        <taxon>Pseudomonadati</taxon>
        <taxon>Pseudomonadota</taxon>
        <taxon>Gammaproteobacteria</taxon>
        <taxon>Oceanospirillales</taxon>
        <taxon>Halomonadaceae</taxon>
        <taxon>Halomonas</taxon>
    </lineage>
</organism>
<evidence type="ECO:0000256" key="2">
    <source>
        <dbReference type="ARBA" id="ARBA00007055"/>
    </source>
</evidence>
<feature type="chain" id="PRO_5008611206" evidence="10">
    <location>
        <begin position="45"/>
        <end position="439"/>
    </location>
</feature>
<dbReference type="Pfam" id="PF02264">
    <property type="entry name" value="LamB"/>
    <property type="match status" value="1"/>
</dbReference>
<evidence type="ECO:0000256" key="9">
    <source>
        <dbReference type="ARBA" id="ARBA00023237"/>
    </source>
</evidence>
<evidence type="ECO:0000256" key="8">
    <source>
        <dbReference type="ARBA" id="ARBA00023136"/>
    </source>
</evidence>
<proteinExistence type="inferred from homology"/>
<dbReference type="GO" id="GO:0046930">
    <property type="term" value="C:pore complex"/>
    <property type="evidence" value="ECO:0007669"/>
    <property type="project" value="UniProtKB-KW"/>
</dbReference>
<evidence type="ECO:0000313" key="11">
    <source>
        <dbReference type="EMBL" id="OBX34412.1"/>
    </source>
</evidence>
<keyword evidence="10" id="KW-0732">Signal</keyword>
<accession>A0A1B8NWN7</accession>
<dbReference type="Gene3D" id="2.40.170.10">
    <property type="entry name" value="Porin, LamB type"/>
    <property type="match status" value="1"/>
</dbReference>
<dbReference type="PANTHER" id="PTHR38762">
    <property type="entry name" value="CRYPTIC OUTER MEMBRANE PORIN BGLH-RELATED"/>
    <property type="match status" value="1"/>
</dbReference>
<dbReference type="InterPro" id="IPR050286">
    <property type="entry name" value="G_neg_Bact_CarbUptk_Porin"/>
</dbReference>
<keyword evidence="7" id="KW-0626">Porin</keyword>
<dbReference type="PATRIC" id="fig|2746.7.peg.3566"/>
<keyword evidence="8" id="KW-0472">Membrane</keyword>
<dbReference type="SUPFAM" id="SSF56935">
    <property type="entry name" value="Porins"/>
    <property type="match status" value="1"/>
</dbReference>
<evidence type="ECO:0000256" key="10">
    <source>
        <dbReference type="SAM" id="SignalP"/>
    </source>
</evidence>
<dbReference type="AlphaFoldDB" id="A0A1B8NWN7"/>
<dbReference type="PANTHER" id="PTHR38762:SF1">
    <property type="entry name" value="CRYPTIC OUTER MEMBRANE PORIN BGLH-RELATED"/>
    <property type="match status" value="1"/>
</dbReference>
<evidence type="ECO:0000313" key="12">
    <source>
        <dbReference type="Proteomes" id="UP000092504"/>
    </source>
</evidence>
<dbReference type="GO" id="GO:0009279">
    <property type="term" value="C:cell outer membrane"/>
    <property type="evidence" value="ECO:0007669"/>
    <property type="project" value="UniProtKB-SubCell"/>
</dbReference>
<dbReference type="GO" id="GO:0015774">
    <property type="term" value="P:polysaccharide transport"/>
    <property type="evidence" value="ECO:0007669"/>
    <property type="project" value="TreeGrafter"/>
</dbReference>
<dbReference type="GO" id="GO:0015288">
    <property type="term" value="F:porin activity"/>
    <property type="evidence" value="ECO:0007669"/>
    <property type="project" value="UniProtKB-KW"/>
</dbReference>
<keyword evidence="9" id="KW-0998">Cell outer membrane</keyword>